<gene>
    <name evidence="2" type="ORF">D1Z90_14280</name>
</gene>
<dbReference type="Proteomes" id="UP000283255">
    <property type="component" value="Unassembled WGS sequence"/>
</dbReference>
<dbReference type="InterPro" id="IPR007498">
    <property type="entry name" value="PqiA-like"/>
</dbReference>
<evidence type="ECO:0000256" key="1">
    <source>
        <dbReference type="SAM" id="Phobius"/>
    </source>
</evidence>
<reference evidence="2 3" key="1">
    <citation type="submission" date="2018-09" db="EMBL/GenBank/DDBJ databases">
        <authorList>
            <person name="Wang F."/>
        </authorList>
    </citation>
    <scope>NUCLEOTIDE SEQUENCE [LARGE SCALE GENOMIC DNA]</scope>
    <source>
        <strain evidence="2 3">PLHSC7-2</strain>
    </source>
</reference>
<proteinExistence type="predicted"/>
<dbReference type="AlphaFoldDB" id="A0A418YCP2"/>
<keyword evidence="1" id="KW-1133">Transmembrane helix</keyword>
<feature type="transmembrane region" description="Helical" evidence="1">
    <location>
        <begin position="50"/>
        <end position="77"/>
    </location>
</feature>
<dbReference type="EMBL" id="QZCH01000019">
    <property type="protein sequence ID" value="RJG42265.1"/>
    <property type="molecule type" value="Genomic_DNA"/>
</dbReference>
<dbReference type="RefSeq" id="WP_119911456.1">
    <property type="nucleotide sequence ID" value="NZ_QZCH01000019.1"/>
</dbReference>
<feature type="transmembrane region" description="Helical" evidence="1">
    <location>
        <begin position="142"/>
        <end position="164"/>
    </location>
</feature>
<protein>
    <submittedName>
        <fullName evidence="2">Paraquat-inducible protein A</fullName>
    </submittedName>
</protein>
<comment type="caution">
    <text evidence="2">The sequence shown here is derived from an EMBL/GenBank/DDBJ whole genome shotgun (WGS) entry which is preliminary data.</text>
</comment>
<feature type="transmembrane region" description="Helical" evidence="1">
    <location>
        <begin position="170"/>
        <end position="192"/>
    </location>
</feature>
<dbReference type="Pfam" id="PF04403">
    <property type="entry name" value="PqiA"/>
    <property type="match status" value="1"/>
</dbReference>
<feature type="transmembrane region" description="Helical" evidence="1">
    <location>
        <begin position="97"/>
        <end position="130"/>
    </location>
</feature>
<reference evidence="2 3" key="2">
    <citation type="submission" date="2019-01" db="EMBL/GenBank/DDBJ databases">
        <title>Motilimonas pumilus sp. nov., isolated from the gut of sea cucumber (Apostichopus japonicus).</title>
        <authorList>
            <person name="Wang F.-Q."/>
            <person name="Ren L.-H."/>
            <person name="Lin Y.-W."/>
            <person name="Sun G.-H."/>
            <person name="Du Z.-J."/>
            <person name="Zhao J.-X."/>
            <person name="Liu X.-J."/>
            <person name="Liu L.-J."/>
        </authorList>
    </citation>
    <scope>NUCLEOTIDE SEQUENCE [LARGE SCALE GENOMIC DNA]</scope>
    <source>
        <strain evidence="2 3">PLHSC7-2</strain>
    </source>
</reference>
<keyword evidence="3" id="KW-1185">Reference proteome</keyword>
<keyword evidence="1" id="KW-0812">Transmembrane</keyword>
<accession>A0A418YCP2</accession>
<dbReference type="OrthoDB" id="5291921at2"/>
<evidence type="ECO:0000313" key="3">
    <source>
        <dbReference type="Proteomes" id="UP000283255"/>
    </source>
</evidence>
<keyword evidence="1" id="KW-0472">Membrane</keyword>
<organism evidence="2 3">
    <name type="scientific">Motilimonas pumila</name>
    <dbReference type="NCBI Taxonomy" id="2303987"/>
    <lineage>
        <taxon>Bacteria</taxon>
        <taxon>Pseudomonadati</taxon>
        <taxon>Pseudomonadota</taxon>
        <taxon>Gammaproteobacteria</taxon>
        <taxon>Alteromonadales</taxon>
        <taxon>Alteromonadales genera incertae sedis</taxon>
        <taxon>Motilimonas</taxon>
    </lineage>
</organism>
<sequence length="207" mass="22644">MEKQIDNKHIACKHCDLLISKTALLPGQKAHCPRCGSRLYFVSRSSPSAILALCLTALILLVPANIYPLLSLTMVGITDSVSLISAVEKVYQEGDQFIALLILLCVTLAPALMLLALASASFCISFNLLTPILKPLLKAVDVMTHWSMLEVYLVSFLVALVKLVDLGDVHLGLGLVCFIALMLVNSMILSVYDAETYWNKVKVDVIR</sequence>
<evidence type="ECO:0000313" key="2">
    <source>
        <dbReference type="EMBL" id="RJG42265.1"/>
    </source>
</evidence>
<name>A0A418YCP2_9GAMM</name>